<keyword evidence="2" id="KW-1185">Reference proteome</keyword>
<dbReference type="Proteomes" id="UP000233556">
    <property type="component" value="Unassembled WGS sequence"/>
</dbReference>
<reference evidence="2" key="2">
    <citation type="submission" date="2017-12" db="EMBL/GenBank/DDBJ databases">
        <title>Genome sequence of the Bar-tailed Godwit (Limosa lapponica baueri).</title>
        <authorList>
            <person name="Lima N.C.B."/>
            <person name="Parody-Merino A.M."/>
            <person name="Battley P.F."/>
            <person name="Fidler A.E."/>
            <person name="Prosdocimi F."/>
        </authorList>
    </citation>
    <scope>NUCLEOTIDE SEQUENCE [LARGE SCALE GENOMIC DNA]</scope>
</reference>
<sequence length="156" mass="17560">MPWIGFFSDASSKKKMSDDTDPWMYLTRSHGLVHLQVPQMVSNLTFSYSGQYLILQVLAFAVCDLGGVATYLRCLELHHLMVAAAKAALELHILYEPLFVGENEVQHGTSPHWLLCHLEKEVIDAFQEPPGLLMDCCAVHSTDVRVVEVHHEDQSL</sequence>
<protein>
    <submittedName>
        <fullName evidence="1">Uncharacterized protein</fullName>
    </submittedName>
</protein>
<evidence type="ECO:0000313" key="1">
    <source>
        <dbReference type="EMBL" id="PKU40619.1"/>
    </source>
</evidence>
<dbReference type="EMBL" id="KZ506236">
    <property type="protein sequence ID" value="PKU40619.1"/>
    <property type="molecule type" value="Genomic_DNA"/>
</dbReference>
<proteinExistence type="predicted"/>
<organism evidence="1 2">
    <name type="scientific">Limosa lapponica baueri</name>
    <dbReference type="NCBI Taxonomy" id="1758121"/>
    <lineage>
        <taxon>Eukaryota</taxon>
        <taxon>Metazoa</taxon>
        <taxon>Chordata</taxon>
        <taxon>Craniata</taxon>
        <taxon>Vertebrata</taxon>
        <taxon>Euteleostomi</taxon>
        <taxon>Archelosauria</taxon>
        <taxon>Archosauria</taxon>
        <taxon>Dinosauria</taxon>
        <taxon>Saurischia</taxon>
        <taxon>Theropoda</taxon>
        <taxon>Coelurosauria</taxon>
        <taxon>Aves</taxon>
        <taxon>Neognathae</taxon>
        <taxon>Neoaves</taxon>
        <taxon>Charadriiformes</taxon>
        <taxon>Scolopacidae</taxon>
        <taxon>Limosa</taxon>
    </lineage>
</organism>
<accession>A0A2I0U3K8</accession>
<reference evidence="2" key="1">
    <citation type="submission" date="2017-11" db="EMBL/GenBank/DDBJ databases">
        <authorList>
            <person name="Lima N.C."/>
            <person name="Parody-Merino A.M."/>
            <person name="Battley P.F."/>
            <person name="Fidler A.E."/>
            <person name="Prosdocimi F."/>
        </authorList>
    </citation>
    <scope>NUCLEOTIDE SEQUENCE [LARGE SCALE GENOMIC DNA]</scope>
</reference>
<gene>
    <name evidence="1" type="ORF">llap_9076</name>
</gene>
<evidence type="ECO:0000313" key="2">
    <source>
        <dbReference type="Proteomes" id="UP000233556"/>
    </source>
</evidence>
<name>A0A2I0U3K8_LIMLA</name>
<dbReference type="AlphaFoldDB" id="A0A2I0U3K8"/>